<dbReference type="InterPro" id="IPR007688">
    <property type="entry name" value="Conjugal_tfr_TrbL/VirB6"/>
</dbReference>
<feature type="transmembrane region" description="Helical" evidence="5">
    <location>
        <begin position="23"/>
        <end position="45"/>
    </location>
</feature>
<reference evidence="6" key="1">
    <citation type="journal article" date="2014" name="Genome">
        <title>Comparative analyses of a putative Francisella conjugative element.</title>
        <authorList>
            <person name="Siddaramappa S."/>
            <person name="Challacombe J.F."/>
            <person name="Petersen J.M."/>
            <person name="Pillai S."/>
            <person name="Kuske C.R."/>
        </authorList>
    </citation>
    <scope>NUCLEOTIDE SEQUENCE</scope>
    <source>
        <strain evidence="6">PA10-7858</strain>
        <plasmid evidence="6">pFNPA10</plasmid>
    </source>
</reference>
<feature type="transmembrane region" description="Helical" evidence="5">
    <location>
        <begin position="193"/>
        <end position="214"/>
    </location>
</feature>
<keyword evidence="3 5" id="KW-1133">Transmembrane helix</keyword>
<keyword evidence="6" id="KW-0614">Plasmid</keyword>
<sequence>MFNEVLAQYADLAQHISDGLRSFALYFFIALAVLEISIIAGKTVLSMQSGDKMVMSLSKAVLYIAFASALGGYFLQEWFPAAWEQVYKLAYNISGTSADYSPSSLVDLLFQISGSILDAAIDQGSVWNGTIFGYTLMAVGIIFICIIIFAIIISMLAVNYVTWSILTAMGAIFVCFFVMNISRPIFSNYIKYLVGLLLKTLTQLILLGILVISIQDMLSYKDKLGPEPKMPNCEQAKQADIEIAQQCTSNQYFSPIERAQCVANVKASWNYDTITERCKEEENIRDLYHSSTEKGFVYRGILLVITMILFLIIFMTIPNIVAGMVGFGDYSVKGISQAMGAVAMGWAGAKSVSKSVGSSATGVASGAKSGNGVVGTLGGAVGGGLAGMVGGKSAINLGSTVGSTLGSASAGLAKAGGQATVATAKAGVQAGKTIMDTLKSTVK</sequence>
<dbReference type="Pfam" id="PF04610">
    <property type="entry name" value="TrbL"/>
    <property type="match status" value="1"/>
</dbReference>
<evidence type="ECO:0000256" key="4">
    <source>
        <dbReference type="ARBA" id="ARBA00023136"/>
    </source>
</evidence>
<dbReference type="EMBL" id="KF640086">
    <property type="protein sequence ID" value="AHB60776.1"/>
    <property type="molecule type" value="Genomic_DNA"/>
</dbReference>
<dbReference type="GO" id="GO:0030255">
    <property type="term" value="P:protein secretion by the type IV secretion system"/>
    <property type="evidence" value="ECO:0007669"/>
    <property type="project" value="InterPro"/>
</dbReference>
<feature type="transmembrane region" description="Helical" evidence="5">
    <location>
        <begin position="296"/>
        <end position="317"/>
    </location>
</feature>
<dbReference type="GO" id="GO:0016020">
    <property type="term" value="C:membrane"/>
    <property type="evidence" value="ECO:0007669"/>
    <property type="project" value="UniProtKB-SubCell"/>
</dbReference>
<evidence type="ECO:0000256" key="2">
    <source>
        <dbReference type="ARBA" id="ARBA00022692"/>
    </source>
</evidence>
<name>V5T9M7_FRANO</name>
<evidence type="ECO:0000256" key="5">
    <source>
        <dbReference type="SAM" id="Phobius"/>
    </source>
</evidence>
<comment type="subcellular location">
    <subcellularLocation>
        <location evidence="1">Membrane</location>
        <topology evidence="1">Multi-pass membrane protein</topology>
    </subcellularLocation>
</comment>
<feature type="transmembrane region" description="Helical" evidence="5">
    <location>
        <begin position="131"/>
        <end position="153"/>
    </location>
</feature>
<organism evidence="6">
    <name type="scientific">Francisella tularensis subsp. novicida PA10-7858</name>
    <dbReference type="NCBI Taxonomy" id="1386968"/>
    <lineage>
        <taxon>Bacteria</taxon>
        <taxon>Pseudomonadati</taxon>
        <taxon>Pseudomonadota</taxon>
        <taxon>Gammaproteobacteria</taxon>
        <taxon>Thiotrichales</taxon>
        <taxon>Francisellaceae</taxon>
        <taxon>Francisella</taxon>
    </lineage>
</organism>
<protein>
    <submittedName>
        <fullName evidence="6">Conjugal transfer protein TrbL</fullName>
    </submittedName>
</protein>
<evidence type="ECO:0000256" key="3">
    <source>
        <dbReference type="ARBA" id="ARBA00022989"/>
    </source>
</evidence>
<dbReference type="RefSeq" id="WP_023893557.1">
    <property type="nucleotide sequence ID" value="NC_023026.1"/>
</dbReference>
<evidence type="ECO:0000256" key="1">
    <source>
        <dbReference type="ARBA" id="ARBA00004141"/>
    </source>
</evidence>
<keyword evidence="4 5" id="KW-0472">Membrane</keyword>
<gene>
    <name evidence="6" type="ORF">N894_0008</name>
</gene>
<geneLocation type="plasmid" evidence="6">
    <name>pFNPA10</name>
</geneLocation>
<feature type="transmembrane region" description="Helical" evidence="5">
    <location>
        <begin position="57"/>
        <end position="75"/>
    </location>
</feature>
<evidence type="ECO:0000313" key="6">
    <source>
        <dbReference type="EMBL" id="AHB60776.1"/>
    </source>
</evidence>
<accession>V5T9M7</accession>
<dbReference type="AlphaFoldDB" id="V5T9M7"/>
<feature type="transmembrane region" description="Helical" evidence="5">
    <location>
        <begin position="160"/>
        <end position="181"/>
    </location>
</feature>
<proteinExistence type="predicted"/>
<keyword evidence="2 5" id="KW-0812">Transmembrane</keyword>